<dbReference type="PANTHER" id="PTHR10622">
    <property type="entry name" value="HET DOMAIN-CONTAINING PROTEIN"/>
    <property type="match status" value="1"/>
</dbReference>
<reference evidence="3 4" key="1">
    <citation type="journal article" date="2020" name="ISME J.">
        <title>Uncovering the hidden diversity of litter-decomposition mechanisms in mushroom-forming fungi.</title>
        <authorList>
            <person name="Floudas D."/>
            <person name="Bentzer J."/>
            <person name="Ahren D."/>
            <person name="Johansson T."/>
            <person name="Persson P."/>
            <person name="Tunlid A."/>
        </authorList>
    </citation>
    <scope>NUCLEOTIDE SEQUENCE [LARGE SCALE GENOMIC DNA]</scope>
    <source>
        <strain evidence="3 4">CBS 291.85</strain>
    </source>
</reference>
<organism evidence="3 4">
    <name type="scientific">Tetrapyrgos nigripes</name>
    <dbReference type="NCBI Taxonomy" id="182062"/>
    <lineage>
        <taxon>Eukaryota</taxon>
        <taxon>Fungi</taxon>
        <taxon>Dikarya</taxon>
        <taxon>Basidiomycota</taxon>
        <taxon>Agaricomycotina</taxon>
        <taxon>Agaricomycetes</taxon>
        <taxon>Agaricomycetidae</taxon>
        <taxon>Agaricales</taxon>
        <taxon>Marasmiineae</taxon>
        <taxon>Marasmiaceae</taxon>
        <taxon>Tetrapyrgos</taxon>
    </lineage>
</organism>
<dbReference type="PANTHER" id="PTHR10622:SF10">
    <property type="entry name" value="HET DOMAIN-CONTAINING PROTEIN"/>
    <property type="match status" value="1"/>
</dbReference>
<evidence type="ECO:0000256" key="1">
    <source>
        <dbReference type="SAM" id="MobiDB-lite"/>
    </source>
</evidence>
<protein>
    <recommendedName>
        <fullName evidence="2">Heterokaryon incompatibility domain-containing protein</fullName>
    </recommendedName>
</protein>
<accession>A0A8H5FKW4</accession>
<gene>
    <name evidence="3" type="ORF">D9758_013152</name>
</gene>
<evidence type="ECO:0000313" key="4">
    <source>
        <dbReference type="Proteomes" id="UP000559256"/>
    </source>
</evidence>
<proteinExistence type="predicted"/>
<name>A0A8H5FKW4_9AGAR</name>
<feature type="region of interest" description="Disordered" evidence="1">
    <location>
        <begin position="282"/>
        <end position="305"/>
    </location>
</feature>
<keyword evidence="4" id="KW-1185">Reference proteome</keyword>
<evidence type="ECO:0000259" key="2">
    <source>
        <dbReference type="Pfam" id="PF06985"/>
    </source>
</evidence>
<sequence>MDETSGTDWLLFLLLINSDSHISYSILFLGPSCSTAHHIQSDSDKPHIFRLMRLLNTKTLTLAEFFVNIPSYAILSHTWGKEEVMFQDIQNLETAKRKAGYSKVENACKRARQYEFEWIWIDSCCINKESSAELSEAINSMYQYYQDAVVCYAYLADVFIEDHSQLPSLELENSKWFKRGWTLQELIAPNYVVFLDADWTRIGTRWSLRDAISAITSIPVKIFEGHNIDDYSVAQRMSWAAFRETTRPEDRAYCLMGVFGVSSDVRAGLGLKARARAGLCRARAHQKSKPGPKPSVGSGLGRLGL</sequence>
<dbReference type="Proteomes" id="UP000559256">
    <property type="component" value="Unassembled WGS sequence"/>
</dbReference>
<evidence type="ECO:0000313" key="3">
    <source>
        <dbReference type="EMBL" id="KAF5340108.1"/>
    </source>
</evidence>
<feature type="domain" description="Heterokaryon incompatibility" evidence="2">
    <location>
        <begin position="72"/>
        <end position="156"/>
    </location>
</feature>
<dbReference type="OrthoDB" id="20872at2759"/>
<comment type="caution">
    <text evidence="3">The sequence shown here is derived from an EMBL/GenBank/DDBJ whole genome shotgun (WGS) entry which is preliminary data.</text>
</comment>
<dbReference type="EMBL" id="JAACJM010000179">
    <property type="protein sequence ID" value="KAF5340108.1"/>
    <property type="molecule type" value="Genomic_DNA"/>
</dbReference>
<dbReference type="InterPro" id="IPR010730">
    <property type="entry name" value="HET"/>
</dbReference>
<dbReference type="Pfam" id="PF06985">
    <property type="entry name" value="HET"/>
    <property type="match status" value="1"/>
</dbReference>
<dbReference type="AlphaFoldDB" id="A0A8H5FKW4"/>